<feature type="domain" description="PX" evidence="4">
    <location>
        <begin position="455"/>
        <end position="571"/>
    </location>
</feature>
<feature type="compositionally biased region" description="Polar residues" evidence="2">
    <location>
        <begin position="702"/>
        <end position="713"/>
    </location>
</feature>
<dbReference type="GO" id="GO:0035091">
    <property type="term" value="F:phosphatidylinositol binding"/>
    <property type="evidence" value="ECO:0007669"/>
    <property type="project" value="InterPro"/>
</dbReference>
<feature type="region of interest" description="Disordered" evidence="2">
    <location>
        <begin position="335"/>
        <end position="370"/>
    </location>
</feature>
<feature type="compositionally biased region" description="Basic and acidic residues" evidence="2">
    <location>
        <begin position="411"/>
        <end position="428"/>
    </location>
</feature>
<organism evidence="6 7">
    <name type="scientific">Penicillium olsonii</name>
    <dbReference type="NCBI Taxonomy" id="99116"/>
    <lineage>
        <taxon>Eukaryota</taxon>
        <taxon>Fungi</taxon>
        <taxon>Dikarya</taxon>
        <taxon>Ascomycota</taxon>
        <taxon>Pezizomycotina</taxon>
        <taxon>Eurotiomycetes</taxon>
        <taxon>Eurotiomycetidae</taxon>
        <taxon>Eurotiales</taxon>
        <taxon>Aspergillaceae</taxon>
        <taxon>Penicillium</taxon>
    </lineage>
</organism>
<evidence type="ECO:0000256" key="1">
    <source>
        <dbReference type="ARBA" id="ARBA00010883"/>
    </source>
</evidence>
<feature type="region of interest" description="Disordered" evidence="2">
    <location>
        <begin position="625"/>
        <end position="753"/>
    </location>
</feature>
<name>A0A9W4IDU2_PENOL</name>
<dbReference type="OrthoDB" id="41200at2759"/>
<dbReference type="Gene3D" id="3.30.1520.10">
    <property type="entry name" value="Phox-like domain"/>
    <property type="match status" value="1"/>
</dbReference>
<proteinExistence type="inferred from homology"/>
<feature type="compositionally biased region" description="Basic and acidic residues" evidence="2">
    <location>
        <begin position="654"/>
        <end position="666"/>
    </location>
</feature>
<dbReference type="Pfam" id="PF08628">
    <property type="entry name" value="Nexin_C"/>
    <property type="match status" value="1"/>
</dbReference>
<dbReference type="InterPro" id="IPR001683">
    <property type="entry name" value="PX_dom"/>
</dbReference>
<dbReference type="SUPFAM" id="SSF64268">
    <property type="entry name" value="PX domain"/>
    <property type="match status" value="1"/>
</dbReference>
<dbReference type="InterPro" id="IPR003114">
    <property type="entry name" value="Phox_assoc"/>
</dbReference>
<evidence type="ECO:0008006" key="8">
    <source>
        <dbReference type="Google" id="ProtNLM"/>
    </source>
</evidence>
<feature type="compositionally biased region" description="Basic and acidic residues" evidence="2">
    <location>
        <begin position="690"/>
        <end position="700"/>
    </location>
</feature>
<keyword evidence="3" id="KW-0472">Membrane</keyword>
<comment type="similarity">
    <text evidence="1">Belongs to the sorting nexin family.</text>
</comment>
<dbReference type="PROSITE" id="PS51207">
    <property type="entry name" value="PXA"/>
    <property type="match status" value="1"/>
</dbReference>
<gene>
    <name evidence="6" type="ORF">POLS_LOCUS9626</name>
</gene>
<dbReference type="PROSITE" id="PS50195">
    <property type="entry name" value="PX"/>
    <property type="match status" value="1"/>
</dbReference>
<evidence type="ECO:0000256" key="3">
    <source>
        <dbReference type="SAM" id="Phobius"/>
    </source>
</evidence>
<accession>A0A9W4IDU2</accession>
<sequence length="914" mass="99910">MSRPDASATSDPPIQGLINYTLGFLATANNEALLGVFGLLVLFTYIILGRIGLLLIGVAVGVVLHASWEGSDQHTGETSQTNKSRRRKELALEVSSRLLEWPKRGIASDAQNEQEASLNEPEGRSSVGLEYTSFQPATADALKALTDAVIENYIKYWYEPILPSEPSFPGSCRRILTNFVTSVSWHLSRKRTEDIFLQFLTNSSSIVIVFLNELAAAFTAAAGATAPVEAQRAVEQYLEQCPDSSLANVLSDTQQKKKLSMIADDILSNYLDSKAYSCQPVRDFLREVFSGVVLNSVITSLARPEFMNGWIIHLLEDGESEIMHAIDAGVEGARNQGVGAPKVPDEPIADTEDSVKLSSRQSTQAARDSEEAAILEVKRLSAMIASQPNLGLESDLSQQELDEDPTLPADRATKDICGSERSHDHDKITGAPSSNRPKRPNEDSTPLIILHGAQILVDDDGSSNDQGPIRSRPTWDYLLQVEPASTRSTGWMVFRKYSDFQSLHEMLETVSRLNLIQSFSERHPTLPPWKNKTRQALARELEHYLQDAMKHESLADNDRMRRFLEKDAGSSEATGPNKSGFSFPSPSAFENMGKGMLDALANAPKGVAGGGKAVFEGMTGVFGGATNNKKPASDQNNLKTIGSNRTSLSQTRSSLDDHSSPVHEIDDSVLLPGKPADWQSETSESPSAADNDKGSIRAEQDAWTTESSLSQTPLDLGVHTAKSMEPTKQSSTHRRSETLQSVDPPPKKKSTITADETQVAVELIFAVINELYTLSSAWNIRRTLLNAAKSYILRPGSPTLETIRALLQDSMIQSHTSDDALGGYLAKLRENALPTEDELKAWAPPPSEEEKLRTRETARNLFVQRGIPQALTSVMGAAASREALEKIFDSLQVETVARGFVFSVLLQGLRVLAL</sequence>
<dbReference type="AlphaFoldDB" id="A0A9W4IDU2"/>
<feature type="region of interest" description="Disordered" evidence="2">
    <location>
        <begin position="391"/>
        <end position="444"/>
    </location>
</feature>
<dbReference type="Proteomes" id="UP001153618">
    <property type="component" value="Unassembled WGS sequence"/>
</dbReference>
<dbReference type="EMBL" id="CAJVOS010000093">
    <property type="protein sequence ID" value="CAG8288120.1"/>
    <property type="molecule type" value="Genomic_DNA"/>
</dbReference>
<comment type="caution">
    <text evidence="6">The sequence shown here is derived from an EMBL/GenBank/DDBJ whole genome shotgun (WGS) entry which is preliminary data.</text>
</comment>
<feature type="compositionally biased region" description="Polar residues" evidence="2">
    <location>
        <begin position="679"/>
        <end position="688"/>
    </location>
</feature>
<feature type="region of interest" description="Disordered" evidence="2">
    <location>
        <begin position="567"/>
        <end position="586"/>
    </location>
</feature>
<dbReference type="Pfam" id="PF00787">
    <property type="entry name" value="PX"/>
    <property type="match status" value="1"/>
</dbReference>
<feature type="domain" description="PXA" evidence="5">
    <location>
        <begin position="135"/>
        <end position="319"/>
    </location>
</feature>
<evidence type="ECO:0000313" key="6">
    <source>
        <dbReference type="EMBL" id="CAG8288120.1"/>
    </source>
</evidence>
<dbReference type="InterPro" id="IPR013937">
    <property type="entry name" value="Sorting_nexin_C"/>
</dbReference>
<reference evidence="6" key="1">
    <citation type="submission" date="2021-07" db="EMBL/GenBank/DDBJ databases">
        <authorList>
            <person name="Branca A.L. A."/>
        </authorList>
    </citation>
    <scope>NUCLEOTIDE SEQUENCE</scope>
</reference>
<keyword evidence="3" id="KW-1133">Transmembrane helix</keyword>
<evidence type="ECO:0000259" key="5">
    <source>
        <dbReference type="PROSITE" id="PS51207"/>
    </source>
</evidence>
<dbReference type="SMART" id="SM00313">
    <property type="entry name" value="PXA"/>
    <property type="match status" value="1"/>
</dbReference>
<feature type="compositionally biased region" description="Polar residues" evidence="2">
    <location>
        <begin position="356"/>
        <end position="366"/>
    </location>
</feature>
<feature type="compositionally biased region" description="Polar residues" evidence="2">
    <location>
        <begin position="625"/>
        <end position="653"/>
    </location>
</feature>
<protein>
    <recommendedName>
        <fullName evidence="8">PXA domain-containing protein</fullName>
    </recommendedName>
</protein>
<evidence type="ECO:0000313" key="7">
    <source>
        <dbReference type="Proteomes" id="UP001153618"/>
    </source>
</evidence>
<feature type="compositionally biased region" description="Polar residues" evidence="2">
    <location>
        <begin position="571"/>
        <end position="585"/>
    </location>
</feature>
<dbReference type="PANTHER" id="PTHR22775">
    <property type="entry name" value="SORTING NEXIN"/>
    <property type="match status" value="1"/>
</dbReference>
<evidence type="ECO:0000256" key="2">
    <source>
        <dbReference type="SAM" id="MobiDB-lite"/>
    </source>
</evidence>
<keyword evidence="7" id="KW-1185">Reference proteome</keyword>
<dbReference type="CDD" id="cd06093">
    <property type="entry name" value="PX_domain"/>
    <property type="match status" value="1"/>
</dbReference>
<feature type="transmembrane region" description="Helical" evidence="3">
    <location>
        <begin position="20"/>
        <end position="44"/>
    </location>
</feature>
<keyword evidence="3" id="KW-0812">Transmembrane</keyword>
<dbReference type="Pfam" id="PF02194">
    <property type="entry name" value="PXA"/>
    <property type="match status" value="1"/>
</dbReference>
<dbReference type="PANTHER" id="PTHR22775:SF47">
    <property type="entry name" value="MEIOTICALLY UP-REGULATED GENE 122 PROTEIN"/>
    <property type="match status" value="1"/>
</dbReference>
<dbReference type="InterPro" id="IPR036871">
    <property type="entry name" value="PX_dom_sf"/>
</dbReference>
<evidence type="ECO:0000259" key="4">
    <source>
        <dbReference type="PROSITE" id="PS50195"/>
    </source>
</evidence>